<evidence type="ECO:0000313" key="4">
    <source>
        <dbReference type="Proteomes" id="UP000613580"/>
    </source>
</evidence>
<dbReference type="OrthoDB" id="191139at2759"/>
<dbReference type="Pfam" id="PF00106">
    <property type="entry name" value="adh_short"/>
    <property type="match status" value="1"/>
</dbReference>
<evidence type="ECO:0008006" key="5">
    <source>
        <dbReference type="Google" id="ProtNLM"/>
    </source>
</evidence>
<evidence type="ECO:0000313" key="3">
    <source>
        <dbReference type="EMBL" id="KAF7299954.1"/>
    </source>
</evidence>
<dbReference type="PANTHER" id="PTHR24320">
    <property type="entry name" value="RETINOL DEHYDROGENASE"/>
    <property type="match status" value="1"/>
</dbReference>
<keyword evidence="4" id="KW-1185">Reference proteome</keyword>
<protein>
    <recommendedName>
        <fullName evidence="5">Short-chain dehydrogenase/reductase family protein</fullName>
    </recommendedName>
</protein>
<dbReference type="GO" id="GO:0016491">
    <property type="term" value="F:oxidoreductase activity"/>
    <property type="evidence" value="ECO:0007669"/>
    <property type="project" value="UniProtKB-KW"/>
</dbReference>
<dbReference type="SUPFAM" id="SSF51735">
    <property type="entry name" value="NAD(P)-binding Rossmann-fold domains"/>
    <property type="match status" value="1"/>
</dbReference>
<dbReference type="InterPro" id="IPR002347">
    <property type="entry name" value="SDR_fam"/>
</dbReference>
<comment type="similarity">
    <text evidence="1">Belongs to the short-chain dehydrogenases/reductases (SDR) family.</text>
</comment>
<dbReference type="PANTHER" id="PTHR24320:SF283">
    <property type="entry name" value="RETINOL DEHYDROGENASE 11"/>
    <property type="match status" value="1"/>
</dbReference>
<dbReference type="InterPro" id="IPR036291">
    <property type="entry name" value="NAD(P)-bd_dom_sf"/>
</dbReference>
<comment type="caution">
    <text evidence="3">The sequence shown here is derived from an EMBL/GenBank/DDBJ whole genome shotgun (WGS) entry which is preliminary data.</text>
</comment>
<accession>A0A8H6VZI2</accession>
<evidence type="ECO:0000256" key="1">
    <source>
        <dbReference type="ARBA" id="ARBA00006484"/>
    </source>
</evidence>
<keyword evidence="2" id="KW-0560">Oxidoreductase</keyword>
<organism evidence="3 4">
    <name type="scientific">Mycena chlorophos</name>
    <name type="common">Agaric fungus</name>
    <name type="synonym">Agaricus chlorophos</name>
    <dbReference type="NCBI Taxonomy" id="658473"/>
    <lineage>
        <taxon>Eukaryota</taxon>
        <taxon>Fungi</taxon>
        <taxon>Dikarya</taxon>
        <taxon>Basidiomycota</taxon>
        <taxon>Agaricomycotina</taxon>
        <taxon>Agaricomycetes</taxon>
        <taxon>Agaricomycetidae</taxon>
        <taxon>Agaricales</taxon>
        <taxon>Marasmiineae</taxon>
        <taxon>Mycenaceae</taxon>
        <taxon>Mycena</taxon>
    </lineage>
</organism>
<dbReference type="Proteomes" id="UP000613580">
    <property type="component" value="Unassembled WGS sequence"/>
</dbReference>
<proteinExistence type="inferred from homology"/>
<dbReference type="Gene3D" id="3.40.50.720">
    <property type="entry name" value="NAD(P)-binding Rossmann-like Domain"/>
    <property type="match status" value="1"/>
</dbReference>
<dbReference type="EMBL" id="JACAZE010000014">
    <property type="protein sequence ID" value="KAF7299954.1"/>
    <property type="molecule type" value="Genomic_DNA"/>
</dbReference>
<gene>
    <name evidence="3" type="ORF">HMN09_01003300</name>
</gene>
<sequence length="329" mass="35243">MSALPTFGFSTTAEEVSDALASEIAGKNVLVTGTSIDGLGFETARAIAKHARLVVITGYNAERLRLSVEAIRKDVPHANVHPLVLDLSSMASVRQVAEEINTHTTPLHVIIHNAADTSGVYAVTADGFERQMAVDHFGPFLLTKLIFQKLLASGSASWLPRVVFVSSAAIAMGPGIDLSLPNLRDPGSGSPQAQNPFMRYHETKSANVLFALGLAKRAEGRVRAYSLHPGTIYTNALKHDAIIPSMQSLGVLKDDGQPNLEFGTWKTIGQGAATNVVAAFDPRLNDKSGAYLVDCVEANEQRPAVCSDLANADKLWKLTEEVIGEEFVV</sequence>
<dbReference type="AlphaFoldDB" id="A0A8H6VZI2"/>
<name>A0A8H6VZI2_MYCCL</name>
<evidence type="ECO:0000256" key="2">
    <source>
        <dbReference type="ARBA" id="ARBA00023002"/>
    </source>
</evidence>
<reference evidence="3" key="1">
    <citation type="submission" date="2020-05" db="EMBL/GenBank/DDBJ databases">
        <title>Mycena genomes resolve the evolution of fungal bioluminescence.</title>
        <authorList>
            <person name="Tsai I.J."/>
        </authorList>
    </citation>
    <scope>NUCLEOTIDE SEQUENCE</scope>
    <source>
        <strain evidence="3">110903Hualien_Pintung</strain>
    </source>
</reference>